<dbReference type="GO" id="GO:0051382">
    <property type="term" value="P:kinetochore assembly"/>
    <property type="evidence" value="ECO:0007669"/>
    <property type="project" value="TreeGrafter"/>
</dbReference>
<comment type="similarity">
    <text evidence="2">Belongs to the mis12 family.</text>
</comment>
<dbReference type="PANTHER" id="PTHR14527">
    <property type="entry name" value="PROTEIN MIS12 HOMOLOG"/>
    <property type="match status" value="1"/>
</dbReference>
<keyword evidence="7" id="KW-0175">Coiled coil</keyword>
<dbReference type="Pfam" id="PF05859">
    <property type="entry name" value="Mis12"/>
    <property type="match status" value="1"/>
</dbReference>
<protein>
    <recommendedName>
        <fullName evidence="12">Kinetochore-associated protein MTW1</fullName>
    </recommendedName>
</protein>
<evidence type="ECO:0000256" key="7">
    <source>
        <dbReference type="ARBA" id="ARBA00023054"/>
    </source>
</evidence>
<organism evidence="10 11">
    <name type="scientific">Arxiozyma heterogenica</name>
    <dbReference type="NCBI Taxonomy" id="278026"/>
    <lineage>
        <taxon>Eukaryota</taxon>
        <taxon>Fungi</taxon>
        <taxon>Dikarya</taxon>
        <taxon>Ascomycota</taxon>
        <taxon>Saccharomycotina</taxon>
        <taxon>Saccharomycetes</taxon>
        <taxon>Saccharomycetales</taxon>
        <taxon>Saccharomycetaceae</taxon>
        <taxon>Arxiozyma</taxon>
    </lineage>
</organism>
<comment type="caution">
    <text evidence="10">The sequence shown here is derived from an EMBL/GenBank/DDBJ whole genome shotgun (WGS) entry which is preliminary data.</text>
</comment>
<keyword evidence="8" id="KW-0131">Cell cycle</keyword>
<name>A0AAN8A6M9_9SACH</name>
<evidence type="ECO:0000256" key="9">
    <source>
        <dbReference type="ARBA" id="ARBA00023328"/>
    </source>
</evidence>
<keyword evidence="11" id="KW-1185">Reference proteome</keyword>
<keyword evidence="9" id="KW-0137">Centromere</keyword>
<evidence type="ECO:0000256" key="8">
    <source>
        <dbReference type="ARBA" id="ARBA00023306"/>
    </source>
</evidence>
<reference evidence="11" key="1">
    <citation type="submission" date="2023-07" db="EMBL/GenBank/DDBJ databases">
        <title>A draft genome of Kazachstania heterogenica Y-27499.</title>
        <authorList>
            <person name="Donic C."/>
            <person name="Kralova J.S."/>
            <person name="Fidel L."/>
            <person name="Ben-Dor S."/>
            <person name="Jung S."/>
        </authorList>
    </citation>
    <scope>NUCLEOTIDE SEQUENCE [LARGE SCALE GENOMIC DNA]</scope>
    <source>
        <strain evidence="11">Y27499</strain>
    </source>
</reference>
<evidence type="ECO:0000256" key="3">
    <source>
        <dbReference type="ARBA" id="ARBA00022454"/>
    </source>
</evidence>
<dbReference type="Proteomes" id="UP001306508">
    <property type="component" value="Unassembled WGS sequence"/>
</dbReference>
<keyword evidence="4" id="KW-0132">Cell division</keyword>
<evidence type="ECO:0000256" key="6">
    <source>
        <dbReference type="ARBA" id="ARBA00022838"/>
    </source>
</evidence>
<dbReference type="PANTHER" id="PTHR14527:SF2">
    <property type="entry name" value="PROTEIN MIS12 HOMOLOG"/>
    <property type="match status" value="1"/>
</dbReference>
<dbReference type="EMBL" id="JAWIZZ010000048">
    <property type="protein sequence ID" value="KAK5778982.1"/>
    <property type="molecule type" value="Genomic_DNA"/>
</dbReference>
<evidence type="ECO:0000256" key="5">
    <source>
        <dbReference type="ARBA" id="ARBA00022776"/>
    </source>
</evidence>
<evidence type="ECO:0000313" key="11">
    <source>
        <dbReference type="Proteomes" id="UP001306508"/>
    </source>
</evidence>
<dbReference type="GO" id="GO:0000444">
    <property type="term" value="C:MIS12/MIND type complex"/>
    <property type="evidence" value="ECO:0007669"/>
    <property type="project" value="TreeGrafter"/>
</dbReference>
<sequence>MSAPTLQTTALMTEHLGYPPVSLLDDIINCVNDIMYKCISAMEKYLLKKSVVNGHDYSEEIRIGVAQLETLLENSVDRNFDRLELYMLRNILHVPEELISNNVFRLNHQRNLILANESLRNTSQYVLQDKVKQIEYELFKNEQLTDYLTKLKNLKIKVGRYKQFVQRISTFDSPDLKSIYESLKPIDNSITLLSKQLKQLYESSEEICSIERVNLIRREQIKRTIKSKKYENVHYNPLNNHITSITNSNNNTMIEIKDPDVSTFENIP</sequence>
<dbReference type="InterPro" id="IPR008685">
    <property type="entry name" value="Centromere_Mis12"/>
</dbReference>
<keyword evidence="5" id="KW-0498">Mitosis</keyword>
<dbReference type="GO" id="GO:0005634">
    <property type="term" value="C:nucleus"/>
    <property type="evidence" value="ECO:0007669"/>
    <property type="project" value="InterPro"/>
</dbReference>
<comment type="subcellular location">
    <subcellularLocation>
        <location evidence="1">Chromosome</location>
        <location evidence="1">Centromere</location>
        <location evidence="1">Kinetochore</location>
    </subcellularLocation>
</comment>
<dbReference type="AlphaFoldDB" id="A0AAN8A6M9"/>
<dbReference type="GO" id="GO:0051301">
    <property type="term" value="P:cell division"/>
    <property type="evidence" value="ECO:0007669"/>
    <property type="project" value="UniProtKB-KW"/>
</dbReference>
<evidence type="ECO:0008006" key="12">
    <source>
        <dbReference type="Google" id="ProtNLM"/>
    </source>
</evidence>
<dbReference type="GO" id="GO:0000070">
    <property type="term" value="P:mitotic sister chromatid segregation"/>
    <property type="evidence" value="ECO:0007669"/>
    <property type="project" value="TreeGrafter"/>
</dbReference>
<evidence type="ECO:0000313" key="10">
    <source>
        <dbReference type="EMBL" id="KAK5778982.1"/>
    </source>
</evidence>
<evidence type="ECO:0000256" key="1">
    <source>
        <dbReference type="ARBA" id="ARBA00004629"/>
    </source>
</evidence>
<keyword evidence="3" id="KW-0158">Chromosome</keyword>
<gene>
    <name evidence="10" type="ORF">RI543_003601</name>
</gene>
<evidence type="ECO:0000256" key="2">
    <source>
        <dbReference type="ARBA" id="ARBA00008643"/>
    </source>
</evidence>
<keyword evidence="6" id="KW-0995">Kinetochore</keyword>
<accession>A0AAN8A6M9</accession>
<evidence type="ECO:0000256" key="4">
    <source>
        <dbReference type="ARBA" id="ARBA00022618"/>
    </source>
</evidence>
<proteinExistence type="inferred from homology"/>